<dbReference type="GO" id="GO:0022857">
    <property type="term" value="F:transmembrane transporter activity"/>
    <property type="evidence" value="ECO:0007669"/>
    <property type="project" value="InterPro"/>
</dbReference>
<dbReference type="PANTHER" id="PTHR30472:SF67">
    <property type="entry name" value="PERMEASE OF ABC TRANSPORTER-RELATED"/>
    <property type="match status" value="1"/>
</dbReference>
<evidence type="ECO:0000256" key="2">
    <source>
        <dbReference type="ARBA" id="ARBA00007935"/>
    </source>
</evidence>
<organism evidence="9 10">
    <name type="scientific">Delftia acidovorans</name>
    <name type="common">Pseudomonas acidovorans</name>
    <name type="synonym">Comamonas acidovorans</name>
    <dbReference type="NCBI Taxonomy" id="80866"/>
    <lineage>
        <taxon>Bacteria</taxon>
        <taxon>Pseudomonadati</taxon>
        <taxon>Pseudomonadota</taxon>
        <taxon>Betaproteobacteria</taxon>
        <taxon>Burkholderiales</taxon>
        <taxon>Comamonadaceae</taxon>
        <taxon>Delftia</taxon>
    </lineage>
</organism>
<dbReference type="EMBL" id="CP065668">
    <property type="protein sequence ID" value="QPS09269.1"/>
    <property type="molecule type" value="Genomic_DNA"/>
</dbReference>
<keyword evidence="4" id="KW-1003">Cell membrane</keyword>
<feature type="transmembrane region" description="Helical" evidence="8">
    <location>
        <begin position="219"/>
        <end position="235"/>
    </location>
</feature>
<dbReference type="FunFam" id="1.10.3470.10:FF:000001">
    <property type="entry name" value="Vitamin B12 ABC transporter permease BtuC"/>
    <property type="match status" value="1"/>
</dbReference>
<evidence type="ECO:0000256" key="5">
    <source>
        <dbReference type="ARBA" id="ARBA00022692"/>
    </source>
</evidence>
<dbReference type="CDD" id="cd06550">
    <property type="entry name" value="TM_ABC_iron-siderophores_like"/>
    <property type="match status" value="1"/>
</dbReference>
<feature type="transmembrane region" description="Helical" evidence="8">
    <location>
        <begin position="172"/>
        <end position="192"/>
    </location>
</feature>
<dbReference type="AlphaFoldDB" id="A0A7T2S5G7"/>
<accession>A0A7T2S5G7</accession>
<dbReference type="SUPFAM" id="SSF81345">
    <property type="entry name" value="ABC transporter involved in vitamin B12 uptake, BtuC"/>
    <property type="match status" value="1"/>
</dbReference>
<keyword evidence="6 8" id="KW-1133">Transmembrane helix</keyword>
<feature type="transmembrane region" description="Helical" evidence="8">
    <location>
        <begin position="304"/>
        <end position="323"/>
    </location>
</feature>
<evidence type="ECO:0000256" key="6">
    <source>
        <dbReference type="ARBA" id="ARBA00022989"/>
    </source>
</evidence>
<feature type="transmembrane region" description="Helical" evidence="8">
    <location>
        <begin position="332"/>
        <end position="351"/>
    </location>
</feature>
<comment type="similarity">
    <text evidence="2">Belongs to the binding-protein-dependent transport system permease family. FecCD subfamily.</text>
</comment>
<feature type="transmembrane region" description="Helical" evidence="8">
    <location>
        <begin position="140"/>
        <end position="160"/>
    </location>
</feature>
<evidence type="ECO:0000256" key="3">
    <source>
        <dbReference type="ARBA" id="ARBA00022448"/>
    </source>
</evidence>
<feature type="transmembrane region" description="Helical" evidence="8">
    <location>
        <begin position="84"/>
        <end position="101"/>
    </location>
</feature>
<keyword evidence="3" id="KW-0813">Transport</keyword>
<dbReference type="PANTHER" id="PTHR30472">
    <property type="entry name" value="FERRIC ENTEROBACTIN TRANSPORT SYSTEM PERMEASE PROTEIN"/>
    <property type="match status" value="1"/>
</dbReference>
<feature type="transmembrane region" description="Helical" evidence="8">
    <location>
        <begin position="113"/>
        <end position="134"/>
    </location>
</feature>
<reference evidence="9 10" key="1">
    <citation type="submission" date="2020-12" db="EMBL/GenBank/DDBJ databases">
        <title>FDA dAtabase for Regulatory Grade micrObial Sequences (FDA-ARGOS): Supporting development and validation of Infectious Disease Dx tests.</title>
        <authorList>
            <person name="Sproer C."/>
            <person name="Gronow S."/>
            <person name="Severitt S."/>
            <person name="Schroder I."/>
            <person name="Tallon L."/>
            <person name="Sadzewicz L."/>
            <person name="Zhao X."/>
            <person name="Boylan J."/>
            <person name="Ott S."/>
            <person name="Bowen H."/>
            <person name="Vavikolanu K."/>
            <person name="Mehta A."/>
            <person name="Aluvathingal J."/>
            <person name="Nadendla S."/>
            <person name="Lowell S."/>
            <person name="Myers T."/>
            <person name="Yan Y."/>
            <person name="Sichtig H."/>
        </authorList>
    </citation>
    <scope>NUCLEOTIDE SEQUENCE [LARGE SCALE GENOMIC DNA]</scope>
    <source>
        <strain evidence="9 10">FDAARGOS_909</strain>
    </source>
</reference>
<protein>
    <submittedName>
        <fullName evidence="9">Iron ABC transporter permease</fullName>
    </submittedName>
</protein>
<dbReference type="Pfam" id="PF01032">
    <property type="entry name" value="FecCD"/>
    <property type="match status" value="1"/>
</dbReference>
<evidence type="ECO:0000256" key="7">
    <source>
        <dbReference type="ARBA" id="ARBA00023136"/>
    </source>
</evidence>
<comment type="subcellular location">
    <subcellularLocation>
        <location evidence="1">Cell membrane</location>
        <topology evidence="1">Multi-pass membrane protein</topology>
    </subcellularLocation>
</comment>
<gene>
    <name evidence="9" type="ORF">I6G66_04325</name>
</gene>
<dbReference type="Proteomes" id="UP000594778">
    <property type="component" value="Chromosome"/>
</dbReference>
<dbReference type="RefSeq" id="WP_183018077.1">
    <property type="nucleotide sequence ID" value="NZ_CP065668.1"/>
</dbReference>
<dbReference type="InterPro" id="IPR000522">
    <property type="entry name" value="ABC_transptr_permease_BtuC"/>
</dbReference>
<evidence type="ECO:0000256" key="8">
    <source>
        <dbReference type="SAM" id="Phobius"/>
    </source>
</evidence>
<sequence>MRPTEFRWPRRPGAARAWCLLLFAALLLVMTLAITWGPVDMPAGTVWRIAWGRLLQALGMQPPPLEGITPQHQQIVWLIRMPRVLLAALVGAGLAVVGTIMQAMVRNPLADPYLLGVSSGASVGAVAVLAFGALASAGMYALTAGAFAGALAATVAVYLLARSQGRIHATRLILGGVAIGYVLAGVTSLITLSSGQRDLANALLTWTLGSLAGTQWEELGIPAAVLAAGLLWLGLQTRPLNALLAGDEAAATLGVDTARLRRALFLVVSLLTGTMVAVSGAIGFVGLIVPHAARMLVGTDHRRVLPVAALAGALLLVLVDLVARTAFAPMELPVGVITSLIGGPFFVWMLVRQPVQGGRGP</sequence>
<evidence type="ECO:0000313" key="9">
    <source>
        <dbReference type="EMBL" id="QPS09269.1"/>
    </source>
</evidence>
<evidence type="ECO:0000256" key="4">
    <source>
        <dbReference type="ARBA" id="ARBA00022475"/>
    </source>
</evidence>
<evidence type="ECO:0000313" key="10">
    <source>
        <dbReference type="Proteomes" id="UP000594778"/>
    </source>
</evidence>
<dbReference type="GO" id="GO:0005886">
    <property type="term" value="C:plasma membrane"/>
    <property type="evidence" value="ECO:0007669"/>
    <property type="project" value="UniProtKB-SubCell"/>
</dbReference>
<name>A0A7T2S5G7_DELAC</name>
<proteinExistence type="inferred from homology"/>
<dbReference type="Gene3D" id="1.10.3470.10">
    <property type="entry name" value="ABC transporter involved in vitamin B12 uptake, BtuC"/>
    <property type="match status" value="1"/>
</dbReference>
<keyword evidence="5 8" id="KW-0812">Transmembrane</keyword>
<keyword evidence="7 8" id="KW-0472">Membrane</keyword>
<dbReference type="GO" id="GO:0033214">
    <property type="term" value="P:siderophore-iron import into cell"/>
    <property type="evidence" value="ECO:0007669"/>
    <property type="project" value="TreeGrafter"/>
</dbReference>
<dbReference type="InterPro" id="IPR037294">
    <property type="entry name" value="ABC_BtuC-like"/>
</dbReference>
<evidence type="ECO:0000256" key="1">
    <source>
        <dbReference type="ARBA" id="ARBA00004651"/>
    </source>
</evidence>
<feature type="transmembrane region" description="Helical" evidence="8">
    <location>
        <begin position="263"/>
        <end position="289"/>
    </location>
</feature>